<sequence>MGGVTRCIEKNVEEQWGLELQGTHFRRNYRVWSYKSLQLQGTHLRRNYSLELQGTSGGTIESGATRYSRRNYRVCSYKVLTSGGTIESGATRYLSKEEL</sequence>
<proteinExistence type="predicted"/>
<organism evidence="1">
    <name type="scientific">Timema californicum</name>
    <name type="common">California timema</name>
    <name type="synonym">Walking stick</name>
    <dbReference type="NCBI Taxonomy" id="61474"/>
    <lineage>
        <taxon>Eukaryota</taxon>
        <taxon>Metazoa</taxon>
        <taxon>Ecdysozoa</taxon>
        <taxon>Arthropoda</taxon>
        <taxon>Hexapoda</taxon>
        <taxon>Insecta</taxon>
        <taxon>Pterygota</taxon>
        <taxon>Neoptera</taxon>
        <taxon>Polyneoptera</taxon>
        <taxon>Phasmatodea</taxon>
        <taxon>Timematodea</taxon>
        <taxon>Timematoidea</taxon>
        <taxon>Timematidae</taxon>
        <taxon>Timema</taxon>
    </lineage>
</organism>
<name>A0A7R9JLX6_TIMCA</name>
<gene>
    <name evidence="1" type="ORF">TCMB3V08_LOCUS14347</name>
</gene>
<evidence type="ECO:0000313" key="1">
    <source>
        <dbReference type="EMBL" id="CAD7581814.1"/>
    </source>
</evidence>
<reference evidence="1" key="1">
    <citation type="submission" date="2020-11" db="EMBL/GenBank/DDBJ databases">
        <authorList>
            <person name="Tran Van P."/>
        </authorList>
    </citation>
    <scope>NUCLEOTIDE SEQUENCE</scope>
</reference>
<dbReference type="EMBL" id="OE233492">
    <property type="protein sequence ID" value="CAD7581814.1"/>
    <property type="molecule type" value="Genomic_DNA"/>
</dbReference>
<dbReference type="AlphaFoldDB" id="A0A7R9JLX6"/>
<protein>
    <submittedName>
        <fullName evidence="1">(California timema) hypothetical protein</fullName>
    </submittedName>
</protein>
<accession>A0A7R9JLX6</accession>